<dbReference type="AlphaFoldDB" id="A0AAP5Q4A0"/>
<dbReference type="EMBL" id="JANSLM010000002">
    <property type="protein sequence ID" value="MDT8836888.1"/>
    <property type="molecule type" value="Genomic_DNA"/>
</dbReference>
<accession>A0AAP5Q4A0</accession>
<keyword evidence="1" id="KW-0436">Ligase</keyword>
<organism evidence="1 2">
    <name type="scientific">Paraburkholderia fungorum</name>
    <dbReference type="NCBI Taxonomy" id="134537"/>
    <lineage>
        <taxon>Bacteria</taxon>
        <taxon>Pseudomonadati</taxon>
        <taxon>Pseudomonadota</taxon>
        <taxon>Betaproteobacteria</taxon>
        <taxon>Burkholderiales</taxon>
        <taxon>Burkholderiaceae</taxon>
        <taxon>Paraburkholderia</taxon>
    </lineage>
</organism>
<dbReference type="GO" id="GO:0016874">
    <property type="term" value="F:ligase activity"/>
    <property type="evidence" value="ECO:0007669"/>
    <property type="project" value="UniProtKB-KW"/>
</dbReference>
<sequence>MKADVTAMTEATCEAYQSLGLSVLLRAATAGNDLTPLGVSLLEYAQRHDDPGALLDLSLVLEMKYEKPAALAVQRQALQMRRLYRIKNASTESPSVKLLVLKAPGDLMANTPVECLLEHADLQVDVLYIDEHSTQECRLPEHDVVLVAACALDENIAALDLIASLLHRTTKPVLNLPERIAHTTREAAYALLGGVPDICMAPTRRVSRAEILDLLAGRSDNLVMLDSDYPLIVRPVGSHAGEGLERISCAAELADYVDRSAVAEFYIAPFIDYSSADGLFRKYRIVMIGMTPFLCHMGISAHWMVHYPYAEMIAHPERRAEEERLMANFDATFAVRHREALRAVVERTSLDYVGFDCAETEDGRLLIFEIATAMVVHDMDDAALFPYKLAQMRRVFSAFHQLLLAARVGRNPSTGA</sequence>
<reference evidence="1" key="1">
    <citation type="submission" date="2022-08" db="EMBL/GenBank/DDBJ databases">
        <authorList>
            <person name="Kim S.-J."/>
        </authorList>
    </citation>
    <scope>NUCLEOTIDE SEQUENCE</scope>
    <source>
        <strain evidence="1">KJ</strain>
    </source>
</reference>
<name>A0AAP5Q4A0_9BURK</name>
<dbReference type="Proteomes" id="UP001246473">
    <property type="component" value="Unassembled WGS sequence"/>
</dbReference>
<dbReference type="RefSeq" id="WP_106352676.1">
    <property type="nucleotide sequence ID" value="NZ_JANSLM010000002.1"/>
</dbReference>
<proteinExistence type="predicted"/>
<dbReference type="SUPFAM" id="SSF56059">
    <property type="entry name" value="Glutathione synthetase ATP-binding domain-like"/>
    <property type="match status" value="1"/>
</dbReference>
<comment type="caution">
    <text evidence="1">The sequence shown here is derived from an EMBL/GenBank/DDBJ whole genome shotgun (WGS) entry which is preliminary data.</text>
</comment>
<gene>
    <name evidence="1" type="ORF">ParKJ_05650</name>
</gene>
<protein>
    <submittedName>
        <fullName evidence="1">RimK family alpha-L-glutamate ligase</fullName>
    </submittedName>
</protein>
<evidence type="ECO:0000313" key="2">
    <source>
        <dbReference type="Proteomes" id="UP001246473"/>
    </source>
</evidence>
<evidence type="ECO:0000313" key="1">
    <source>
        <dbReference type="EMBL" id="MDT8836888.1"/>
    </source>
</evidence>